<dbReference type="InterPro" id="IPR028431">
    <property type="entry name" value="NADP_DH_HndA-like"/>
</dbReference>
<dbReference type="EMBL" id="CP009788">
    <property type="protein sequence ID" value="AJE04920.1"/>
    <property type="molecule type" value="Genomic_DNA"/>
</dbReference>
<dbReference type="KEGG" id="gpi:GPICK_12425"/>
<evidence type="ECO:0000256" key="8">
    <source>
        <dbReference type="SAM" id="MobiDB-lite"/>
    </source>
</evidence>
<keyword evidence="10" id="KW-1185">Reference proteome</keyword>
<dbReference type="CDD" id="cd03064">
    <property type="entry name" value="TRX_Fd_NuoE"/>
    <property type="match status" value="1"/>
</dbReference>
<gene>
    <name evidence="9" type="ORF">GPICK_12425</name>
</gene>
<dbReference type="PANTHER" id="PTHR43342">
    <property type="entry name" value="NADH-QUINONE OXIDOREDUCTASE, E SUBUNIT"/>
    <property type="match status" value="1"/>
</dbReference>
<dbReference type="InterPro" id="IPR002023">
    <property type="entry name" value="NuoE-like"/>
</dbReference>
<comment type="cofactor">
    <cofactor evidence="7">
        <name>[2Fe-2S] cluster</name>
        <dbReference type="ChEBI" id="CHEBI:190135"/>
    </cofactor>
    <text evidence="7">Binds 1 [2Fe-2S] cluster.</text>
</comment>
<evidence type="ECO:0000313" key="10">
    <source>
        <dbReference type="Proteomes" id="UP000057609"/>
    </source>
</evidence>
<feature type="region of interest" description="Disordered" evidence="8">
    <location>
        <begin position="157"/>
        <end position="182"/>
    </location>
</feature>
<evidence type="ECO:0000256" key="2">
    <source>
        <dbReference type="ARBA" id="ARBA00022714"/>
    </source>
</evidence>
<organism evidence="9 10">
    <name type="scientific">Geobacter pickeringii</name>
    <dbReference type="NCBI Taxonomy" id="345632"/>
    <lineage>
        <taxon>Bacteria</taxon>
        <taxon>Pseudomonadati</taxon>
        <taxon>Thermodesulfobacteriota</taxon>
        <taxon>Desulfuromonadia</taxon>
        <taxon>Geobacterales</taxon>
        <taxon>Geobacteraceae</taxon>
        <taxon>Geobacter</taxon>
    </lineage>
</organism>
<dbReference type="AlphaFoldDB" id="A0A0B5BKB9"/>
<dbReference type="Proteomes" id="UP000057609">
    <property type="component" value="Chromosome"/>
</dbReference>
<feature type="compositionally biased region" description="Basic residues" evidence="8">
    <location>
        <begin position="172"/>
        <end position="182"/>
    </location>
</feature>
<accession>A0A0B5BKB9</accession>
<evidence type="ECO:0000256" key="1">
    <source>
        <dbReference type="ARBA" id="ARBA00010643"/>
    </source>
</evidence>
<dbReference type="PANTHER" id="PTHR43342:SF2">
    <property type="entry name" value="POTENTIAL NAD-REDUCING HYDROGENASE SUBUNIT"/>
    <property type="match status" value="1"/>
</dbReference>
<feature type="binding site" evidence="7">
    <location>
        <position position="129"/>
    </location>
    <ligand>
        <name>[2Fe-2S] cluster</name>
        <dbReference type="ChEBI" id="CHEBI:190135"/>
    </ligand>
</feature>
<dbReference type="SUPFAM" id="SSF52833">
    <property type="entry name" value="Thioredoxin-like"/>
    <property type="match status" value="1"/>
</dbReference>
<dbReference type="GO" id="GO:0003677">
    <property type="term" value="F:DNA binding"/>
    <property type="evidence" value="ECO:0007669"/>
    <property type="project" value="UniProtKB-KW"/>
</dbReference>
<dbReference type="PROSITE" id="PS01099">
    <property type="entry name" value="COMPLEX1_24K"/>
    <property type="match status" value="1"/>
</dbReference>
<keyword evidence="9" id="KW-0371">Homeobox</keyword>
<comment type="similarity">
    <text evidence="1">Belongs to the complex I 24 kDa subunit family.</text>
</comment>
<keyword evidence="4 7" id="KW-0408">Iron</keyword>
<dbReference type="InterPro" id="IPR041921">
    <property type="entry name" value="NuoE_N"/>
</dbReference>
<reference evidence="9 10" key="1">
    <citation type="journal article" date="2015" name="Genome Announc.">
        <title>Complete Genome of Geobacter pickeringii G13T, a Metal-Reducing Isolate from Sedimentary Kaolin Deposits.</title>
        <authorList>
            <person name="Badalamenti J.P."/>
            <person name="Bond D.R."/>
        </authorList>
    </citation>
    <scope>NUCLEOTIDE SEQUENCE [LARGE SCALE GENOMIC DNA]</scope>
    <source>
        <strain evidence="9 10">G13</strain>
    </source>
</reference>
<dbReference type="GO" id="GO:0016491">
    <property type="term" value="F:oxidoreductase activity"/>
    <property type="evidence" value="ECO:0007669"/>
    <property type="project" value="InterPro"/>
</dbReference>
<dbReference type="InterPro" id="IPR036249">
    <property type="entry name" value="Thioredoxin-like_sf"/>
</dbReference>
<protein>
    <submittedName>
        <fullName evidence="9">Hydrogenase HoxE</fullName>
    </submittedName>
</protein>
<dbReference type="GO" id="GO:0046872">
    <property type="term" value="F:metal ion binding"/>
    <property type="evidence" value="ECO:0007669"/>
    <property type="project" value="UniProtKB-KW"/>
</dbReference>
<dbReference type="NCBIfam" id="NF005747">
    <property type="entry name" value="PRK07571.1"/>
    <property type="match status" value="1"/>
</dbReference>
<evidence type="ECO:0000256" key="7">
    <source>
        <dbReference type="PIRSR" id="PIRSR000216-1"/>
    </source>
</evidence>
<dbReference type="Gene3D" id="1.10.10.1590">
    <property type="entry name" value="NADH-quinone oxidoreductase subunit E"/>
    <property type="match status" value="1"/>
</dbReference>
<comment type="cofactor">
    <cofactor evidence="6">
        <name>[2Fe-2S] cluster</name>
        <dbReference type="ChEBI" id="CHEBI:190135"/>
    </cofactor>
</comment>
<keyword evidence="3 7" id="KW-0479">Metal-binding</keyword>
<keyword evidence="2 7" id="KW-0001">2Fe-2S</keyword>
<dbReference type="Gene3D" id="3.40.30.10">
    <property type="entry name" value="Glutaredoxin"/>
    <property type="match status" value="1"/>
</dbReference>
<keyword evidence="5 7" id="KW-0411">Iron-sulfur</keyword>
<feature type="binding site" evidence="7">
    <location>
        <position position="125"/>
    </location>
    <ligand>
        <name>[2Fe-2S] cluster</name>
        <dbReference type="ChEBI" id="CHEBI:190135"/>
    </ligand>
</feature>
<proteinExistence type="inferred from homology"/>
<dbReference type="STRING" id="345632.GPICK_12425"/>
<evidence type="ECO:0000313" key="9">
    <source>
        <dbReference type="EMBL" id="AJE04920.1"/>
    </source>
</evidence>
<dbReference type="PIRSF" id="PIRSF000216">
    <property type="entry name" value="NADH_DH_24kDa"/>
    <property type="match status" value="1"/>
</dbReference>
<evidence type="ECO:0000256" key="4">
    <source>
        <dbReference type="ARBA" id="ARBA00023004"/>
    </source>
</evidence>
<feature type="compositionally biased region" description="Basic and acidic residues" evidence="8">
    <location>
        <begin position="157"/>
        <end position="171"/>
    </location>
</feature>
<name>A0A0B5BKB9_9BACT</name>
<sequence>MSPALASDPRFTAVERTLKQYQYRPDALIEVLHVAQEAFGYLSDELMDHVARQLKVPLSRVYGVATFYHFFSLEPQGEHSCVVCTGTACYVKRSGEIVKRLEGEFGVKAGNTTADGKLTLSTVRCLGSCGLAPVVVLDGEIAGRNTPDSAAAAAHHLVAEGKPEKKPVAERPRRRGRRGGTP</sequence>
<feature type="binding site" evidence="7">
    <location>
        <position position="84"/>
    </location>
    <ligand>
        <name>[2Fe-2S] cluster</name>
        <dbReference type="ChEBI" id="CHEBI:190135"/>
    </ligand>
</feature>
<dbReference type="GO" id="GO:0051537">
    <property type="term" value="F:2 iron, 2 sulfur cluster binding"/>
    <property type="evidence" value="ECO:0007669"/>
    <property type="project" value="UniProtKB-KW"/>
</dbReference>
<dbReference type="InterPro" id="IPR042128">
    <property type="entry name" value="NuoE_dom"/>
</dbReference>
<dbReference type="Pfam" id="PF01257">
    <property type="entry name" value="2Fe-2S_thioredx"/>
    <property type="match status" value="1"/>
</dbReference>
<evidence type="ECO:0000256" key="5">
    <source>
        <dbReference type="ARBA" id="ARBA00023014"/>
    </source>
</evidence>
<dbReference type="HOGENOM" id="CLU_054362_2_1_7"/>
<evidence type="ECO:0000256" key="3">
    <source>
        <dbReference type="ARBA" id="ARBA00022723"/>
    </source>
</evidence>
<dbReference type="FunFam" id="1.10.10.1590:FF:000001">
    <property type="entry name" value="NADH-quinone oxidoreductase subunit E"/>
    <property type="match status" value="1"/>
</dbReference>
<feature type="binding site" evidence="7">
    <location>
        <position position="89"/>
    </location>
    <ligand>
        <name>[2Fe-2S] cluster</name>
        <dbReference type="ChEBI" id="CHEBI:190135"/>
    </ligand>
</feature>
<evidence type="ECO:0000256" key="6">
    <source>
        <dbReference type="ARBA" id="ARBA00034078"/>
    </source>
</evidence>